<dbReference type="InterPro" id="IPR014284">
    <property type="entry name" value="RNA_pol_sigma-70_dom"/>
</dbReference>
<dbReference type="RefSeq" id="WP_162387277.1">
    <property type="nucleotide sequence ID" value="NZ_CP045997.1"/>
</dbReference>
<evidence type="ECO:0000256" key="2">
    <source>
        <dbReference type="ARBA" id="ARBA00023015"/>
    </source>
</evidence>
<dbReference type="InterPro" id="IPR036388">
    <property type="entry name" value="WH-like_DNA-bd_sf"/>
</dbReference>
<evidence type="ECO:0000259" key="5">
    <source>
        <dbReference type="Pfam" id="PF04542"/>
    </source>
</evidence>
<keyword evidence="3" id="KW-0731">Sigma factor</keyword>
<dbReference type="SUPFAM" id="SSF88659">
    <property type="entry name" value="Sigma3 and sigma4 domains of RNA polymerase sigma factors"/>
    <property type="match status" value="1"/>
</dbReference>
<accession>A0A6P1VZN7</accession>
<dbReference type="InterPro" id="IPR013325">
    <property type="entry name" value="RNA_pol_sigma_r2"/>
</dbReference>
<dbReference type="GO" id="GO:0016987">
    <property type="term" value="F:sigma factor activity"/>
    <property type="evidence" value="ECO:0007669"/>
    <property type="project" value="UniProtKB-KW"/>
</dbReference>
<reference evidence="7 8" key="1">
    <citation type="submission" date="2019-11" db="EMBL/GenBank/DDBJ databases">
        <title>Spirosoma endbachense sp. nov., isolated from a natural salt meadow.</title>
        <authorList>
            <person name="Rojas J."/>
            <person name="Ambika Manirajan B."/>
            <person name="Ratering S."/>
            <person name="Suarez C."/>
            <person name="Geissler-Plaum R."/>
            <person name="Schnell S."/>
        </authorList>
    </citation>
    <scope>NUCLEOTIDE SEQUENCE [LARGE SCALE GENOMIC DNA]</scope>
    <source>
        <strain evidence="7 8">I-24</strain>
    </source>
</reference>
<proteinExistence type="inferred from homology"/>
<dbReference type="Pfam" id="PF04542">
    <property type="entry name" value="Sigma70_r2"/>
    <property type="match status" value="1"/>
</dbReference>
<dbReference type="SUPFAM" id="SSF88946">
    <property type="entry name" value="Sigma2 domain of RNA polymerase sigma factors"/>
    <property type="match status" value="1"/>
</dbReference>
<evidence type="ECO:0000256" key="4">
    <source>
        <dbReference type="ARBA" id="ARBA00023163"/>
    </source>
</evidence>
<protein>
    <submittedName>
        <fullName evidence="7">Sigma-70 family RNA polymerase sigma factor</fullName>
    </submittedName>
</protein>
<evidence type="ECO:0000256" key="3">
    <source>
        <dbReference type="ARBA" id="ARBA00023082"/>
    </source>
</evidence>
<dbReference type="GO" id="GO:0003677">
    <property type="term" value="F:DNA binding"/>
    <property type="evidence" value="ECO:0007669"/>
    <property type="project" value="InterPro"/>
</dbReference>
<organism evidence="7 8">
    <name type="scientific">Spirosoma endbachense</name>
    <dbReference type="NCBI Taxonomy" id="2666025"/>
    <lineage>
        <taxon>Bacteria</taxon>
        <taxon>Pseudomonadati</taxon>
        <taxon>Bacteroidota</taxon>
        <taxon>Cytophagia</taxon>
        <taxon>Cytophagales</taxon>
        <taxon>Cytophagaceae</taxon>
        <taxon>Spirosoma</taxon>
    </lineage>
</organism>
<dbReference type="EMBL" id="CP045997">
    <property type="protein sequence ID" value="QHV96866.1"/>
    <property type="molecule type" value="Genomic_DNA"/>
</dbReference>
<dbReference type="CDD" id="cd06171">
    <property type="entry name" value="Sigma70_r4"/>
    <property type="match status" value="1"/>
</dbReference>
<dbReference type="InterPro" id="IPR013324">
    <property type="entry name" value="RNA_pol_sigma_r3/r4-like"/>
</dbReference>
<feature type="domain" description="RNA polymerase sigma-70 region 2" evidence="5">
    <location>
        <begin position="29"/>
        <end position="89"/>
    </location>
</feature>
<comment type="similarity">
    <text evidence="1">Belongs to the sigma-70 factor family. ECF subfamily.</text>
</comment>
<evidence type="ECO:0000313" key="7">
    <source>
        <dbReference type="EMBL" id="QHV96866.1"/>
    </source>
</evidence>
<dbReference type="Proteomes" id="UP000464577">
    <property type="component" value="Chromosome"/>
</dbReference>
<dbReference type="PANTHER" id="PTHR43133">
    <property type="entry name" value="RNA POLYMERASE ECF-TYPE SIGMA FACTO"/>
    <property type="match status" value="1"/>
</dbReference>
<gene>
    <name evidence="7" type="ORF">GJR95_18440</name>
</gene>
<evidence type="ECO:0000256" key="1">
    <source>
        <dbReference type="ARBA" id="ARBA00010641"/>
    </source>
</evidence>
<dbReference type="Gene3D" id="1.10.1740.10">
    <property type="match status" value="1"/>
</dbReference>
<feature type="domain" description="RNA polymerase sigma factor 70 region 4 type 2" evidence="6">
    <location>
        <begin position="133"/>
        <end position="180"/>
    </location>
</feature>
<keyword evidence="2" id="KW-0805">Transcription regulation</keyword>
<evidence type="ECO:0000259" key="6">
    <source>
        <dbReference type="Pfam" id="PF08281"/>
    </source>
</evidence>
<keyword evidence="4" id="KW-0804">Transcription</keyword>
<dbReference type="InterPro" id="IPR007627">
    <property type="entry name" value="RNA_pol_sigma70_r2"/>
</dbReference>
<sequence length="199" mass="23584">MAKASTPISDDEALWKTFTEGDETAFEQLFKRYYSILFQYGRKFSLDTEFVKDAIQELFTELWQRRTFLSHTPSVRNYLYKSLRRKMLRLSTNHPENHELTDEVNQFAVTLSPEQILLDDEFSDLQRQQMTHWLSYLTPRQREAIYLRFYHDMDYDEIASVMTVSNHAARNLIYEALKLLRSRLISITIVLIAALGLDL</sequence>
<keyword evidence="8" id="KW-1185">Reference proteome</keyword>
<dbReference type="InterPro" id="IPR013249">
    <property type="entry name" value="RNA_pol_sigma70_r4_t2"/>
</dbReference>
<dbReference type="NCBIfam" id="TIGR02937">
    <property type="entry name" value="sigma70-ECF"/>
    <property type="match status" value="1"/>
</dbReference>
<dbReference type="PANTHER" id="PTHR43133:SF46">
    <property type="entry name" value="RNA POLYMERASE SIGMA-70 FACTOR ECF SUBFAMILY"/>
    <property type="match status" value="1"/>
</dbReference>
<dbReference type="AlphaFoldDB" id="A0A6P1VZN7"/>
<dbReference type="Pfam" id="PF08281">
    <property type="entry name" value="Sigma70_r4_2"/>
    <property type="match status" value="1"/>
</dbReference>
<dbReference type="Gene3D" id="1.10.10.10">
    <property type="entry name" value="Winged helix-like DNA-binding domain superfamily/Winged helix DNA-binding domain"/>
    <property type="match status" value="1"/>
</dbReference>
<dbReference type="KEGG" id="senf:GJR95_18440"/>
<dbReference type="GO" id="GO:0006352">
    <property type="term" value="P:DNA-templated transcription initiation"/>
    <property type="evidence" value="ECO:0007669"/>
    <property type="project" value="InterPro"/>
</dbReference>
<evidence type="ECO:0000313" key="8">
    <source>
        <dbReference type="Proteomes" id="UP000464577"/>
    </source>
</evidence>
<dbReference type="InterPro" id="IPR039425">
    <property type="entry name" value="RNA_pol_sigma-70-like"/>
</dbReference>
<name>A0A6P1VZN7_9BACT</name>